<name>A0A8H4KK99_9HYPO</name>
<protein>
    <submittedName>
        <fullName evidence="2">Alpha/beta-hydrolase</fullName>
    </submittedName>
</protein>
<gene>
    <name evidence="2" type="ORF">F53441_4384</name>
</gene>
<sequence length="158" mass="17661">MRPPVNLGKKYREEKGLKGGVIRLVFIMALAMPEGFSPTAGGAEYPAWMKINAEKGIVTVDREDAESVFYNDLPVEEADKWADKIQHQGLGVYTSTTNYAAWRRIPSTFVFCKQDKTAITPELADFMIQTARKEQRDAFDVVETCEDAGHCVMTSHPA</sequence>
<dbReference type="GO" id="GO:0016787">
    <property type="term" value="F:hydrolase activity"/>
    <property type="evidence" value="ECO:0007669"/>
    <property type="project" value="UniProtKB-KW"/>
</dbReference>
<organism evidence="2 3">
    <name type="scientific">Fusarium austroafricanum</name>
    <dbReference type="NCBI Taxonomy" id="2364996"/>
    <lineage>
        <taxon>Eukaryota</taxon>
        <taxon>Fungi</taxon>
        <taxon>Dikarya</taxon>
        <taxon>Ascomycota</taxon>
        <taxon>Pezizomycotina</taxon>
        <taxon>Sordariomycetes</taxon>
        <taxon>Hypocreomycetidae</taxon>
        <taxon>Hypocreales</taxon>
        <taxon>Nectriaceae</taxon>
        <taxon>Fusarium</taxon>
        <taxon>Fusarium concolor species complex</taxon>
    </lineage>
</organism>
<feature type="domain" description="AB hydrolase-1" evidence="1">
    <location>
        <begin position="31"/>
        <end position="157"/>
    </location>
</feature>
<dbReference type="InterPro" id="IPR000073">
    <property type="entry name" value="AB_hydrolase_1"/>
</dbReference>
<dbReference type="Proteomes" id="UP000605986">
    <property type="component" value="Unassembled WGS sequence"/>
</dbReference>
<comment type="caution">
    <text evidence="2">The sequence shown here is derived from an EMBL/GenBank/DDBJ whole genome shotgun (WGS) entry which is preliminary data.</text>
</comment>
<dbReference type="AlphaFoldDB" id="A0A8H4KK99"/>
<proteinExistence type="predicted"/>
<evidence type="ECO:0000259" key="1">
    <source>
        <dbReference type="Pfam" id="PF12697"/>
    </source>
</evidence>
<reference evidence="2" key="1">
    <citation type="submission" date="2020-01" db="EMBL/GenBank/DDBJ databases">
        <title>Identification and distribution of gene clusters putatively required for synthesis of sphingolipid metabolism inhibitors in phylogenetically diverse species of the filamentous fungus Fusarium.</title>
        <authorList>
            <person name="Kim H.-S."/>
            <person name="Busman M."/>
            <person name="Brown D.W."/>
            <person name="Divon H."/>
            <person name="Uhlig S."/>
            <person name="Proctor R.H."/>
        </authorList>
    </citation>
    <scope>NUCLEOTIDE SEQUENCE</scope>
    <source>
        <strain evidence="2">NRRL 53441</strain>
    </source>
</reference>
<evidence type="ECO:0000313" key="2">
    <source>
        <dbReference type="EMBL" id="KAF4452830.1"/>
    </source>
</evidence>
<dbReference type="PANTHER" id="PTHR37017">
    <property type="entry name" value="AB HYDROLASE-1 DOMAIN-CONTAINING PROTEIN-RELATED"/>
    <property type="match status" value="1"/>
</dbReference>
<dbReference type="EMBL" id="JAADJG010000174">
    <property type="protein sequence ID" value="KAF4452830.1"/>
    <property type="molecule type" value="Genomic_DNA"/>
</dbReference>
<accession>A0A8H4KK99</accession>
<dbReference type="OrthoDB" id="408373at2759"/>
<dbReference type="Gene3D" id="3.40.50.1820">
    <property type="entry name" value="alpha/beta hydrolase"/>
    <property type="match status" value="1"/>
</dbReference>
<dbReference type="PANTHER" id="PTHR37017:SF11">
    <property type="entry name" value="ESTERASE_LIPASE_THIOESTERASE DOMAIN-CONTAINING PROTEIN"/>
    <property type="match status" value="1"/>
</dbReference>
<dbReference type="InterPro" id="IPR029058">
    <property type="entry name" value="AB_hydrolase_fold"/>
</dbReference>
<keyword evidence="3" id="KW-1185">Reference proteome</keyword>
<dbReference type="Pfam" id="PF12697">
    <property type="entry name" value="Abhydrolase_6"/>
    <property type="match status" value="1"/>
</dbReference>
<dbReference type="InterPro" id="IPR052897">
    <property type="entry name" value="Sec-Metab_Biosynth_Hydrolase"/>
</dbReference>
<evidence type="ECO:0000313" key="3">
    <source>
        <dbReference type="Proteomes" id="UP000605986"/>
    </source>
</evidence>
<keyword evidence="2" id="KW-0378">Hydrolase</keyword>